<dbReference type="EMBL" id="CP012850">
    <property type="protein sequence ID" value="ALI35306.1"/>
    <property type="molecule type" value="Genomic_DNA"/>
</dbReference>
<dbReference type="AlphaFoldDB" id="A0A654LY22"/>
<evidence type="ECO:0000313" key="2">
    <source>
        <dbReference type="Proteomes" id="UP000058925"/>
    </source>
</evidence>
<keyword evidence="2" id="KW-1185">Reference proteome</keyword>
<gene>
    <name evidence="1" type="ORF">NMY3_01101</name>
</gene>
<proteinExistence type="predicted"/>
<reference evidence="2" key="1">
    <citation type="submission" date="2015-10" db="EMBL/GenBank/DDBJ databases">
        <title>Niche specialization of a soil ammonia-oxidizing archaeon, Candidatus Nitrosocosmicus oleophilus.</title>
        <authorList>
            <person name="Jung M.-Y."/>
            <person name="Rhee S.-K."/>
        </authorList>
    </citation>
    <scope>NUCLEOTIDE SEQUENCE [LARGE SCALE GENOMIC DNA]</scope>
    <source>
        <strain evidence="2">MY3</strain>
    </source>
</reference>
<protein>
    <submittedName>
        <fullName evidence="1">Uncharacterized protein</fullName>
    </submittedName>
</protein>
<organism evidence="1 2">
    <name type="scientific">Candidatus Nitrosocosmicus oleophilus</name>
    <dbReference type="NCBI Taxonomy" id="1353260"/>
    <lineage>
        <taxon>Archaea</taxon>
        <taxon>Nitrososphaerota</taxon>
        <taxon>Nitrososphaeria</taxon>
        <taxon>Nitrososphaerales</taxon>
        <taxon>Nitrososphaeraceae</taxon>
        <taxon>Candidatus Nitrosocosmicus</taxon>
    </lineage>
</organism>
<name>A0A654LY22_9ARCH</name>
<dbReference type="KEGG" id="taa:NMY3_01101"/>
<dbReference type="Proteomes" id="UP000058925">
    <property type="component" value="Chromosome"/>
</dbReference>
<accession>A0A654LY22</accession>
<sequence>MKCPQINGYILQTVPHISVRLNTKYNGTLEMNLFVDSFTQLRTIFLVRNMINALTINTLTKFWVLGGLFRYITGFNLVFHIQNFGFKFLKTLQRKIVVLNPGSVGFRTI</sequence>
<evidence type="ECO:0000313" key="1">
    <source>
        <dbReference type="EMBL" id="ALI35306.1"/>
    </source>
</evidence>